<dbReference type="AlphaFoldDB" id="A0AAN7SMW8"/>
<dbReference type="GO" id="GO:0005549">
    <property type="term" value="F:odorant binding"/>
    <property type="evidence" value="ECO:0007669"/>
    <property type="project" value="InterPro"/>
</dbReference>
<proteinExistence type="predicted"/>
<sequence length="137" mass="15565">MKRNFSIICILSALTSVLCVLDPYSECLNLLNVNEDELHLIAVQENTSLSDKSGEYFLCVWKMKSIINEDGIVNVDKLKEFIKEELNRVMRVSPYIEKFITDNVDNCDLSSADTHTKTAIKVKNCHAKIMVNVLVPK</sequence>
<feature type="chain" id="PRO_5042989772" evidence="1">
    <location>
        <begin position="20"/>
        <end position="137"/>
    </location>
</feature>
<dbReference type="InterPro" id="IPR006170">
    <property type="entry name" value="PBP/GOBP"/>
</dbReference>
<evidence type="ECO:0000313" key="3">
    <source>
        <dbReference type="Proteomes" id="UP001353858"/>
    </source>
</evidence>
<dbReference type="CDD" id="cd23992">
    <property type="entry name" value="PBP_GOBP"/>
    <property type="match status" value="1"/>
</dbReference>
<evidence type="ECO:0000313" key="2">
    <source>
        <dbReference type="EMBL" id="KAK4876868.1"/>
    </source>
</evidence>
<dbReference type="Gene3D" id="1.10.238.20">
    <property type="entry name" value="Pheromone/general odorant binding protein domain"/>
    <property type="match status" value="1"/>
</dbReference>
<reference evidence="3" key="1">
    <citation type="submission" date="2023-01" db="EMBL/GenBank/DDBJ databases">
        <title>Key to firefly adult light organ development and bioluminescence: homeobox transcription factors regulate luciferase expression and transportation to peroxisome.</title>
        <authorList>
            <person name="Fu X."/>
        </authorList>
    </citation>
    <scope>NUCLEOTIDE SEQUENCE [LARGE SCALE GENOMIC DNA]</scope>
</reference>
<dbReference type="InterPro" id="IPR036728">
    <property type="entry name" value="PBP_GOBP_sf"/>
</dbReference>
<comment type="caution">
    <text evidence="2">The sequence shown here is derived from an EMBL/GenBank/DDBJ whole genome shotgun (WGS) entry which is preliminary data.</text>
</comment>
<evidence type="ECO:0000256" key="1">
    <source>
        <dbReference type="SAM" id="SignalP"/>
    </source>
</evidence>
<dbReference type="EMBL" id="JARPUR010000004">
    <property type="protein sequence ID" value="KAK4876868.1"/>
    <property type="molecule type" value="Genomic_DNA"/>
</dbReference>
<protein>
    <submittedName>
        <fullName evidence="2">Uncharacterized protein</fullName>
    </submittedName>
</protein>
<keyword evidence="3" id="KW-1185">Reference proteome</keyword>
<dbReference type="Pfam" id="PF01395">
    <property type="entry name" value="PBP_GOBP"/>
    <property type="match status" value="1"/>
</dbReference>
<organism evidence="2 3">
    <name type="scientific">Aquatica leii</name>
    <dbReference type="NCBI Taxonomy" id="1421715"/>
    <lineage>
        <taxon>Eukaryota</taxon>
        <taxon>Metazoa</taxon>
        <taxon>Ecdysozoa</taxon>
        <taxon>Arthropoda</taxon>
        <taxon>Hexapoda</taxon>
        <taxon>Insecta</taxon>
        <taxon>Pterygota</taxon>
        <taxon>Neoptera</taxon>
        <taxon>Endopterygota</taxon>
        <taxon>Coleoptera</taxon>
        <taxon>Polyphaga</taxon>
        <taxon>Elateriformia</taxon>
        <taxon>Elateroidea</taxon>
        <taxon>Lampyridae</taxon>
        <taxon>Luciolinae</taxon>
        <taxon>Aquatica</taxon>
    </lineage>
</organism>
<dbReference type="Proteomes" id="UP001353858">
    <property type="component" value="Unassembled WGS sequence"/>
</dbReference>
<gene>
    <name evidence="2" type="ORF">RN001_009374</name>
</gene>
<keyword evidence="1" id="KW-0732">Signal</keyword>
<dbReference type="SUPFAM" id="SSF47565">
    <property type="entry name" value="Insect pheromone/odorant-binding proteins"/>
    <property type="match status" value="1"/>
</dbReference>
<feature type="signal peptide" evidence="1">
    <location>
        <begin position="1"/>
        <end position="19"/>
    </location>
</feature>
<name>A0AAN7SMW8_9COLE</name>
<accession>A0AAN7SMW8</accession>